<evidence type="ECO:0000313" key="2">
    <source>
        <dbReference type="EMBL" id="GEU33093.1"/>
    </source>
</evidence>
<sequence length="732" mass="83111">MSPDLYQKLKGVQTLNPEEQPTVDMMQVLKASRKSSRSQPPTRGSSEGTGVSSGVPNESTVILTTLSEGTGTKPWVLDEEKVTFEAKADVILDWGLEKESEYSEEESVDDEIDWETDDEIERGDEYVQENMDEEMKDAEVDDIGNGDEEITNTAKEDAEKTEEVKDDIKKAKLPPSSSSLSVSLGFGNQFLILSSNKSTVGTLKDFADAELNSLLDVQIQLEIPQIQVFFLEKDVQDLKAVGHTTILLTSLRSKIPSAVNAYLGSSLGDTLQKNPEKILGKRYHDDDDKDEDPFARPNLQRVKVIQIVRRPGTIVKPGIELEYNIEECYKALTDQVYLNNPKGDHCPYELSKPLPLKGHTGHLTVPSKYFFNKDLEYLKASNPKKKYSMSITKTKAARYELVGIKDVIPNLWRVTKKILSMVSIKINKLLGYGHLEEIAVRRANRQKYKYKEGDFVNLHLNDIEDMLLLVTQRKLFNLEGSDIVDLAMDFLGISTKELCTPSFDPPGAVNEYLNKQKRVMRADELYKFSDETLKLVHDELHQRVLKFRFGYNKEMSMRTWSTIDKKRSELMVKLIDKQSYETLSKRSFGILPDHRYVPVLAPSQSALFPTSHFSPFIIPKDFYTNLVDILGLPPDDIQALLGCPQVVSAAKLPILNPNEFDLWKMRIEQYFLMTDYSLWEVILNGDSPEPTRLIEEKHQLKFNSHKDAKSLMEAIEKRFGGNTKTKKAAKAC</sequence>
<proteinExistence type="predicted"/>
<feature type="compositionally biased region" description="Low complexity" evidence="1">
    <location>
        <begin position="44"/>
        <end position="55"/>
    </location>
</feature>
<feature type="compositionally biased region" description="Basic and acidic residues" evidence="1">
    <location>
        <begin position="154"/>
        <end position="170"/>
    </location>
</feature>
<reference evidence="2" key="1">
    <citation type="journal article" date="2019" name="Sci. Rep.">
        <title>Draft genome of Tanacetum cinerariifolium, the natural source of mosquito coil.</title>
        <authorList>
            <person name="Yamashiro T."/>
            <person name="Shiraishi A."/>
            <person name="Satake H."/>
            <person name="Nakayama K."/>
        </authorList>
    </citation>
    <scope>NUCLEOTIDE SEQUENCE</scope>
</reference>
<gene>
    <name evidence="2" type="ORF">Tci_005071</name>
</gene>
<evidence type="ECO:0000256" key="1">
    <source>
        <dbReference type="SAM" id="MobiDB-lite"/>
    </source>
</evidence>
<comment type="caution">
    <text evidence="2">The sequence shown here is derived from an EMBL/GenBank/DDBJ whole genome shotgun (WGS) entry which is preliminary data.</text>
</comment>
<protein>
    <submittedName>
        <fullName evidence="2">Ribonuclease H-like domain-containing protein</fullName>
    </submittedName>
</protein>
<dbReference type="EMBL" id="BKCJ010000427">
    <property type="protein sequence ID" value="GEU33093.1"/>
    <property type="molecule type" value="Genomic_DNA"/>
</dbReference>
<organism evidence="2">
    <name type="scientific">Tanacetum cinerariifolium</name>
    <name type="common">Dalmatian daisy</name>
    <name type="synonym">Chrysanthemum cinerariifolium</name>
    <dbReference type="NCBI Taxonomy" id="118510"/>
    <lineage>
        <taxon>Eukaryota</taxon>
        <taxon>Viridiplantae</taxon>
        <taxon>Streptophyta</taxon>
        <taxon>Embryophyta</taxon>
        <taxon>Tracheophyta</taxon>
        <taxon>Spermatophyta</taxon>
        <taxon>Magnoliopsida</taxon>
        <taxon>eudicotyledons</taxon>
        <taxon>Gunneridae</taxon>
        <taxon>Pentapetalae</taxon>
        <taxon>asterids</taxon>
        <taxon>campanulids</taxon>
        <taxon>Asterales</taxon>
        <taxon>Asteraceae</taxon>
        <taxon>Asteroideae</taxon>
        <taxon>Anthemideae</taxon>
        <taxon>Anthemidinae</taxon>
        <taxon>Tanacetum</taxon>
    </lineage>
</organism>
<feature type="region of interest" description="Disordered" evidence="1">
    <location>
        <begin position="1"/>
        <end position="73"/>
    </location>
</feature>
<feature type="region of interest" description="Disordered" evidence="1">
    <location>
        <begin position="143"/>
        <end position="172"/>
    </location>
</feature>
<accession>A0A6L2J7U3</accession>
<feature type="compositionally biased region" description="Polar residues" evidence="1">
    <location>
        <begin position="56"/>
        <end position="70"/>
    </location>
</feature>
<dbReference type="AlphaFoldDB" id="A0A6L2J7U3"/>
<name>A0A6L2J7U3_TANCI</name>